<dbReference type="GO" id="GO:0006355">
    <property type="term" value="P:regulation of DNA-templated transcription"/>
    <property type="evidence" value="ECO:0007669"/>
    <property type="project" value="InterPro"/>
</dbReference>
<dbReference type="Pfam" id="PF00196">
    <property type="entry name" value="GerE"/>
    <property type="match status" value="1"/>
</dbReference>
<dbReference type="GO" id="GO:0003677">
    <property type="term" value="F:DNA binding"/>
    <property type="evidence" value="ECO:0007669"/>
    <property type="project" value="UniProtKB-KW"/>
</dbReference>
<evidence type="ECO:0000313" key="5">
    <source>
        <dbReference type="EMBL" id="SEB33298.1"/>
    </source>
</evidence>
<dbReference type="PROSITE" id="PS50043">
    <property type="entry name" value="HTH_LUXR_2"/>
    <property type="match status" value="1"/>
</dbReference>
<dbReference type="InterPro" id="IPR000792">
    <property type="entry name" value="Tscrpt_reg_LuxR_C"/>
</dbReference>
<keyword evidence="1" id="KW-0805">Transcription regulation</keyword>
<keyword evidence="6" id="KW-1185">Reference proteome</keyword>
<keyword evidence="2" id="KW-0238">DNA-binding</keyword>
<protein>
    <submittedName>
        <fullName evidence="5">Regulatory protein, luxR family</fullName>
    </submittedName>
</protein>
<dbReference type="InterPro" id="IPR016032">
    <property type="entry name" value="Sig_transdc_resp-reg_C-effctor"/>
</dbReference>
<dbReference type="SMART" id="SM00421">
    <property type="entry name" value="HTH_LUXR"/>
    <property type="match status" value="1"/>
</dbReference>
<dbReference type="EMBL" id="FNSV01000004">
    <property type="protein sequence ID" value="SEB33298.1"/>
    <property type="molecule type" value="Genomic_DNA"/>
</dbReference>
<evidence type="ECO:0000313" key="6">
    <source>
        <dbReference type="Proteomes" id="UP000183561"/>
    </source>
</evidence>
<dbReference type="Gene3D" id="1.10.10.10">
    <property type="entry name" value="Winged helix-like DNA-binding domain superfamily/Winged helix DNA-binding domain"/>
    <property type="match status" value="1"/>
</dbReference>
<evidence type="ECO:0000256" key="3">
    <source>
        <dbReference type="ARBA" id="ARBA00023163"/>
    </source>
</evidence>
<evidence type="ECO:0000256" key="1">
    <source>
        <dbReference type="ARBA" id="ARBA00023015"/>
    </source>
</evidence>
<name>A0A1H4IJ01_9NOCA</name>
<dbReference type="PROSITE" id="PS00622">
    <property type="entry name" value="HTH_LUXR_1"/>
    <property type="match status" value="1"/>
</dbReference>
<dbReference type="PANTHER" id="PTHR44688">
    <property type="entry name" value="DNA-BINDING TRANSCRIPTIONAL ACTIVATOR DEVR_DOSR"/>
    <property type="match status" value="1"/>
</dbReference>
<dbReference type="RefSeq" id="WP_072949078.1">
    <property type="nucleotide sequence ID" value="NZ_FNSV01000004.1"/>
</dbReference>
<dbReference type="PRINTS" id="PR00038">
    <property type="entry name" value="HTHLUXR"/>
</dbReference>
<reference evidence="6" key="1">
    <citation type="submission" date="2016-10" db="EMBL/GenBank/DDBJ databases">
        <authorList>
            <person name="Varghese N."/>
            <person name="Submissions S."/>
        </authorList>
    </citation>
    <scope>NUCLEOTIDE SEQUENCE [LARGE SCALE GENOMIC DNA]</scope>
    <source>
        <strain evidence="6">DSM 44498</strain>
    </source>
</reference>
<dbReference type="AlphaFoldDB" id="A0A1H4IJ01"/>
<sequence>MSSAATQIAPPTAPSPGEWKTALLELLRVLRSRDLSDSAARSLALASATRLLADSTPAAANENTPRQTSVLALDALRAQLRELQLTQQLRIDCVLDPKSTTTVPTRAATTARRWTTHAITLLCNQTRVSRFHVTWYIGATQIVISIRDDGPGELDGQWLHNEIDLGGLPRPHQLDVRCIPRWGTEIAMTHVIGNHNLARSHLPHGHPLTTLNTRERDVLNIVARGEKNRAIAEQLGISENTVRFHVTNILKKLDVGSRQEATAKLFEELH</sequence>
<keyword evidence="3" id="KW-0804">Transcription</keyword>
<feature type="domain" description="HTH luxR-type" evidence="4">
    <location>
        <begin position="204"/>
        <end position="269"/>
    </location>
</feature>
<evidence type="ECO:0000259" key="4">
    <source>
        <dbReference type="PROSITE" id="PS50043"/>
    </source>
</evidence>
<dbReference type="Proteomes" id="UP000183561">
    <property type="component" value="Unassembled WGS sequence"/>
</dbReference>
<gene>
    <name evidence="5" type="ORF">SAMN04490239_0695</name>
</gene>
<dbReference type="InterPro" id="IPR036388">
    <property type="entry name" value="WH-like_DNA-bd_sf"/>
</dbReference>
<dbReference type="SUPFAM" id="SSF46894">
    <property type="entry name" value="C-terminal effector domain of the bipartite response regulators"/>
    <property type="match status" value="1"/>
</dbReference>
<dbReference type="CDD" id="cd06170">
    <property type="entry name" value="LuxR_C_like"/>
    <property type="match status" value="1"/>
</dbReference>
<proteinExistence type="predicted"/>
<organism evidence="5 6">
    <name type="scientific">Rhodococcus koreensis</name>
    <dbReference type="NCBI Taxonomy" id="99653"/>
    <lineage>
        <taxon>Bacteria</taxon>
        <taxon>Bacillati</taxon>
        <taxon>Actinomycetota</taxon>
        <taxon>Actinomycetes</taxon>
        <taxon>Mycobacteriales</taxon>
        <taxon>Nocardiaceae</taxon>
        <taxon>Rhodococcus</taxon>
    </lineage>
</organism>
<dbReference type="PANTHER" id="PTHR44688:SF16">
    <property type="entry name" value="DNA-BINDING TRANSCRIPTIONAL ACTIVATOR DEVR_DOSR"/>
    <property type="match status" value="1"/>
</dbReference>
<evidence type="ECO:0000256" key="2">
    <source>
        <dbReference type="ARBA" id="ARBA00023125"/>
    </source>
</evidence>
<accession>A0A1H4IJ01</accession>